<evidence type="ECO:0000256" key="3">
    <source>
        <dbReference type="ARBA" id="ARBA00023212"/>
    </source>
</evidence>
<dbReference type="Gene3D" id="1.20.1270.60">
    <property type="entry name" value="Arfaptin homology (AH) domain/BAR domain"/>
    <property type="match status" value="1"/>
</dbReference>
<protein>
    <submittedName>
        <fullName evidence="7">Bridging integrator</fullName>
    </submittedName>
</protein>
<dbReference type="GO" id="GO:0005737">
    <property type="term" value="C:cytoplasm"/>
    <property type="evidence" value="ECO:0007669"/>
    <property type="project" value="InterPro"/>
</dbReference>
<dbReference type="PANTHER" id="PTHR47174:SF3">
    <property type="entry name" value="BRIDGING INTEGRATOR 3"/>
    <property type="match status" value="1"/>
</dbReference>
<sequence length="302" mass="34610">MKSFLNRNYESFLQSVGKSEKTYDSGYEEKFKEYQFLESHTKTVFSTVQQFSIVLEKFEEIAAGINVSTTNYHQESKGKQIEGSELSKKVIKEFSDIMNEETKKIITEAVEPLEKRVKEMAKTKTLIKTRNKTLLKYDSARRKFSNLKNKKKTDKTKISQAKTAMKQAKKEYDIANGNCIETFNNFLQTATEPVIQGVTQFLKSYALIIDKLVEKHGKLIIPQFETGSNQAYLTDSSEREFMKEQLSSGNEKSSNSDSNSVSMSESESESEKEKKKKKKKKKKKIKKQISSSTESESESESD</sequence>
<evidence type="ECO:0000313" key="7">
    <source>
        <dbReference type="EMBL" id="KAJ3430426.1"/>
    </source>
</evidence>
<dbReference type="Proteomes" id="UP001146793">
    <property type="component" value="Unassembled WGS sequence"/>
</dbReference>
<accession>A0AAV7YKQ1</accession>
<feature type="compositionally biased region" description="Basic residues" evidence="5">
    <location>
        <begin position="274"/>
        <end position="287"/>
    </location>
</feature>
<dbReference type="GO" id="GO:0006897">
    <property type="term" value="P:endocytosis"/>
    <property type="evidence" value="ECO:0007669"/>
    <property type="project" value="InterPro"/>
</dbReference>
<dbReference type="InterPro" id="IPR027267">
    <property type="entry name" value="AH/BAR_dom_sf"/>
</dbReference>
<proteinExistence type="predicted"/>
<dbReference type="PANTHER" id="PTHR47174">
    <property type="entry name" value="BRIDGING INTEGRATOR 3"/>
    <property type="match status" value="1"/>
</dbReference>
<keyword evidence="2" id="KW-0963">Cytoplasm</keyword>
<reference evidence="7" key="1">
    <citation type="submission" date="2022-08" db="EMBL/GenBank/DDBJ databases">
        <title>Novel sulphate-reducing endosymbionts in the free-living metamonad Anaeramoeba.</title>
        <authorList>
            <person name="Jerlstrom-Hultqvist J."/>
            <person name="Cepicka I."/>
            <person name="Gallot-Lavallee L."/>
            <person name="Salas-Leiva D."/>
            <person name="Curtis B.A."/>
            <person name="Zahonova K."/>
            <person name="Pipaliya S."/>
            <person name="Dacks J."/>
            <person name="Roger A.J."/>
        </authorList>
    </citation>
    <scope>NUCLEOTIDE SEQUENCE</scope>
    <source>
        <strain evidence="7">Busselton2</strain>
    </source>
</reference>
<feature type="compositionally biased region" description="Low complexity" evidence="5">
    <location>
        <begin position="247"/>
        <end position="265"/>
    </location>
</feature>
<organism evidence="7 8">
    <name type="scientific">Anaeramoeba flamelloides</name>
    <dbReference type="NCBI Taxonomy" id="1746091"/>
    <lineage>
        <taxon>Eukaryota</taxon>
        <taxon>Metamonada</taxon>
        <taxon>Anaeramoebidae</taxon>
        <taxon>Anaeramoeba</taxon>
    </lineage>
</organism>
<evidence type="ECO:0000256" key="4">
    <source>
        <dbReference type="SAM" id="Coils"/>
    </source>
</evidence>
<evidence type="ECO:0000256" key="5">
    <source>
        <dbReference type="SAM" id="MobiDB-lite"/>
    </source>
</evidence>
<gene>
    <name evidence="7" type="ORF">M0812_23433</name>
</gene>
<dbReference type="SUPFAM" id="SSF103657">
    <property type="entry name" value="BAR/IMD domain-like"/>
    <property type="match status" value="1"/>
</dbReference>
<dbReference type="InterPro" id="IPR046982">
    <property type="entry name" value="BIN3/RVS161-like"/>
</dbReference>
<keyword evidence="4" id="KW-0175">Coiled coil</keyword>
<feature type="region of interest" description="Disordered" evidence="5">
    <location>
        <begin position="240"/>
        <end position="302"/>
    </location>
</feature>
<keyword evidence="3" id="KW-0206">Cytoskeleton</keyword>
<evidence type="ECO:0000313" key="8">
    <source>
        <dbReference type="Proteomes" id="UP001146793"/>
    </source>
</evidence>
<dbReference type="GO" id="GO:0015629">
    <property type="term" value="C:actin cytoskeleton"/>
    <property type="evidence" value="ECO:0007669"/>
    <property type="project" value="TreeGrafter"/>
</dbReference>
<evidence type="ECO:0000256" key="2">
    <source>
        <dbReference type="ARBA" id="ARBA00022490"/>
    </source>
</evidence>
<dbReference type="GO" id="GO:0051666">
    <property type="term" value="P:actin cortical patch localization"/>
    <property type="evidence" value="ECO:0007669"/>
    <property type="project" value="InterPro"/>
</dbReference>
<feature type="domain" description="BAR" evidence="6">
    <location>
        <begin position="12"/>
        <end position="232"/>
    </location>
</feature>
<feature type="coiled-coil region" evidence="4">
    <location>
        <begin position="151"/>
        <end position="178"/>
    </location>
</feature>
<dbReference type="InterPro" id="IPR004148">
    <property type="entry name" value="BAR_dom"/>
</dbReference>
<dbReference type="PROSITE" id="PS51021">
    <property type="entry name" value="BAR"/>
    <property type="match status" value="1"/>
</dbReference>
<dbReference type="EMBL" id="JANTQA010000051">
    <property type="protein sequence ID" value="KAJ3430426.1"/>
    <property type="molecule type" value="Genomic_DNA"/>
</dbReference>
<comment type="subcellular location">
    <subcellularLocation>
        <location evidence="1">Cytoplasm</location>
        <location evidence="1">Cytoskeleton</location>
    </subcellularLocation>
</comment>
<dbReference type="AlphaFoldDB" id="A0AAV7YKQ1"/>
<evidence type="ECO:0000259" key="6">
    <source>
        <dbReference type="PROSITE" id="PS51021"/>
    </source>
</evidence>
<comment type="caution">
    <text evidence="7">The sequence shown here is derived from an EMBL/GenBank/DDBJ whole genome shotgun (WGS) entry which is preliminary data.</text>
</comment>
<name>A0AAV7YKQ1_9EUKA</name>
<evidence type="ECO:0000256" key="1">
    <source>
        <dbReference type="ARBA" id="ARBA00004245"/>
    </source>
</evidence>